<reference evidence="3" key="1">
    <citation type="submission" date="2022-08" db="EMBL/GenBank/DDBJ databases">
        <authorList>
            <person name="Gutierrez-Valencia J."/>
        </authorList>
    </citation>
    <scope>NUCLEOTIDE SEQUENCE</scope>
</reference>
<comment type="caution">
    <text evidence="3">The sequence shown here is derived from an EMBL/GenBank/DDBJ whole genome shotgun (WGS) entry which is preliminary data.</text>
</comment>
<feature type="transmembrane region" description="Helical" evidence="2">
    <location>
        <begin position="52"/>
        <end position="72"/>
    </location>
</feature>
<feature type="region of interest" description="Disordered" evidence="1">
    <location>
        <begin position="1"/>
        <end position="35"/>
    </location>
</feature>
<gene>
    <name evidence="3" type="ORF">LITE_LOCUS14752</name>
</gene>
<evidence type="ECO:0000313" key="4">
    <source>
        <dbReference type="Proteomes" id="UP001154282"/>
    </source>
</evidence>
<sequence>VTLWTGEALGREEEEKKGKVAEKRERERERSEGGKSGCCIQIAVVGCYSLSYIHFAIFPFWSLHFCCFSIYLQTTSVSLHF</sequence>
<proteinExistence type="predicted"/>
<keyword evidence="2" id="KW-0812">Transmembrane</keyword>
<name>A0AAV0JKC0_9ROSI</name>
<protein>
    <submittedName>
        <fullName evidence="3">Uncharacterized protein</fullName>
    </submittedName>
</protein>
<evidence type="ECO:0000313" key="3">
    <source>
        <dbReference type="EMBL" id="CAI0410393.1"/>
    </source>
</evidence>
<feature type="compositionally biased region" description="Basic and acidic residues" evidence="1">
    <location>
        <begin position="9"/>
        <end position="33"/>
    </location>
</feature>
<keyword evidence="2" id="KW-1133">Transmembrane helix</keyword>
<keyword evidence="2" id="KW-0472">Membrane</keyword>
<feature type="non-terminal residue" evidence="3">
    <location>
        <position position="81"/>
    </location>
</feature>
<keyword evidence="4" id="KW-1185">Reference proteome</keyword>
<feature type="non-terminal residue" evidence="3">
    <location>
        <position position="1"/>
    </location>
</feature>
<organism evidence="3 4">
    <name type="scientific">Linum tenue</name>
    <dbReference type="NCBI Taxonomy" id="586396"/>
    <lineage>
        <taxon>Eukaryota</taxon>
        <taxon>Viridiplantae</taxon>
        <taxon>Streptophyta</taxon>
        <taxon>Embryophyta</taxon>
        <taxon>Tracheophyta</taxon>
        <taxon>Spermatophyta</taxon>
        <taxon>Magnoliopsida</taxon>
        <taxon>eudicotyledons</taxon>
        <taxon>Gunneridae</taxon>
        <taxon>Pentapetalae</taxon>
        <taxon>rosids</taxon>
        <taxon>fabids</taxon>
        <taxon>Malpighiales</taxon>
        <taxon>Linaceae</taxon>
        <taxon>Linum</taxon>
    </lineage>
</organism>
<dbReference type="AlphaFoldDB" id="A0AAV0JKC0"/>
<dbReference type="EMBL" id="CAMGYJ010000005">
    <property type="protein sequence ID" value="CAI0410393.1"/>
    <property type="molecule type" value="Genomic_DNA"/>
</dbReference>
<evidence type="ECO:0000256" key="2">
    <source>
        <dbReference type="SAM" id="Phobius"/>
    </source>
</evidence>
<accession>A0AAV0JKC0</accession>
<dbReference type="Proteomes" id="UP001154282">
    <property type="component" value="Unassembled WGS sequence"/>
</dbReference>
<evidence type="ECO:0000256" key="1">
    <source>
        <dbReference type="SAM" id="MobiDB-lite"/>
    </source>
</evidence>